<gene>
    <name evidence="4" type="primary">LOC117643531</name>
</gene>
<name>A0A6P8YMI0_THRPL</name>
<dbReference type="OrthoDB" id="8250698at2759"/>
<feature type="region of interest" description="Disordered" evidence="1">
    <location>
        <begin position="16"/>
        <end position="36"/>
    </location>
</feature>
<dbReference type="PANTHER" id="PTHR11012">
    <property type="entry name" value="PROTEIN KINASE-LIKE DOMAIN-CONTAINING"/>
    <property type="match status" value="1"/>
</dbReference>
<evidence type="ECO:0000313" key="3">
    <source>
        <dbReference type="Proteomes" id="UP000515158"/>
    </source>
</evidence>
<protein>
    <submittedName>
        <fullName evidence="4">Uncharacterized protein LOC117643531</fullName>
    </submittedName>
</protein>
<accession>A0A6P8YMI0</accession>
<dbReference type="InterPro" id="IPR004119">
    <property type="entry name" value="EcKL"/>
</dbReference>
<dbReference type="PANTHER" id="PTHR11012:SF56">
    <property type="entry name" value="CHK KINASE-LIKE DOMAIN-CONTAINING PROTEIN-RELATED"/>
    <property type="match status" value="1"/>
</dbReference>
<dbReference type="AlphaFoldDB" id="A0A6P8YMI0"/>
<dbReference type="KEGG" id="tpal:117643531"/>
<dbReference type="Pfam" id="PF02958">
    <property type="entry name" value="EcKL"/>
    <property type="match status" value="1"/>
</dbReference>
<evidence type="ECO:0000313" key="4">
    <source>
        <dbReference type="RefSeq" id="XP_034238355.1"/>
    </source>
</evidence>
<keyword evidence="3" id="KW-1185">Reference proteome</keyword>
<dbReference type="InterPro" id="IPR015897">
    <property type="entry name" value="CHK_kinase-like"/>
</dbReference>
<dbReference type="Gene3D" id="3.90.1200.10">
    <property type="match status" value="1"/>
</dbReference>
<organism evidence="4">
    <name type="scientific">Thrips palmi</name>
    <name type="common">Melon thrips</name>
    <dbReference type="NCBI Taxonomy" id="161013"/>
    <lineage>
        <taxon>Eukaryota</taxon>
        <taxon>Metazoa</taxon>
        <taxon>Ecdysozoa</taxon>
        <taxon>Arthropoda</taxon>
        <taxon>Hexapoda</taxon>
        <taxon>Insecta</taxon>
        <taxon>Pterygota</taxon>
        <taxon>Neoptera</taxon>
        <taxon>Paraneoptera</taxon>
        <taxon>Thysanoptera</taxon>
        <taxon>Terebrantia</taxon>
        <taxon>Thripoidea</taxon>
        <taxon>Thripidae</taxon>
        <taxon>Thrips</taxon>
    </lineage>
</organism>
<dbReference type="RefSeq" id="XP_034238355.1">
    <property type="nucleotide sequence ID" value="XM_034382464.1"/>
</dbReference>
<dbReference type="InParanoid" id="A0A6P8YMI0"/>
<evidence type="ECO:0000256" key="1">
    <source>
        <dbReference type="SAM" id="MobiDB-lite"/>
    </source>
</evidence>
<dbReference type="Proteomes" id="UP000515158">
    <property type="component" value="Unplaced"/>
</dbReference>
<sequence>MTVTAFAATKVDAKVDAKPPADAAKTDASRTTPAAPPWLTPQLLTAALREEDETTGQVTTIRVRPATGANENYMSELYRVHAHIGKAEVRRLIVKAVPAAEVAAAIVSSCGLFSRETRTLRDLLPRMERHLAAGLAHRPKHHQKLGPRVIAACSNGALVMEDLCERSYSNVPRADGLDLPHSLVAVRLLARLHAASLLLHARGGEHARALEALGNCWLDEPMRTTFQTLLTTSLLTLANAARTWPALGDAVADKMKAAAPVAHKRVLEALANKPGDFLVMCHGDAWSNNIMFDYDEETAQVRSALLVDFQMVSWASPSMDLHYFLTLAVAPRVLLESSARVVRAYHAELVECLACMGWRGDPPSLAALQRDVRAREVYAFSSAVNLLPIRFVDANLDMDSAAMMEVDSPVRLKTLNDSRCRKLMEALIPGYLARGFLDP</sequence>
<proteinExistence type="predicted"/>
<dbReference type="GeneID" id="117643531"/>
<reference evidence="4" key="1">
    <citation type="submission" date="2025-08" db="UniProtKB">
        <authorList>
            <consortium name="RefSeq"/>
        </authorList>
    </citation>
    <scope>IDENTIFICATION</scope>
    <source>
        <tissue evidence="4">Total insect</tissue>
    </source>
</reference>
<dbReference type="SUPFAM" id="SSF56112">
    <property type="entry name" value="Protein kinase-like (PK-like)"/>
    <property type="match status" value="1"/>
</dbReference>
<dbReference type="InterPro" id="IPR011009">
    <property type="entry name" value="Kinase-like_dom_sf"/>
</dbReference>
<feature type="domain" description="CHK kinase-like" evidence="2">
    <location>
        <begin position="158"/>
        <end position="355"/>
    </location>
</feature>
<evidence type="ECO:0000259" key="2">
    <source>
        <dbReference type="SMART" id="SM00587"/>
    </source>
</evidence>
<dbReference type="SMART" id="SM00587">
    <property type="entry name" value="CHK"/>
    <property type="match status" value="1"/>
</dbReference>
<feature type="compositionally biased region" description="Basic and acidic residues" evidence="1">
    <location>
        <begin position="16"/>
        <end position="28"/>
    </location>
</feature>